<dbReference type="Proteomes" id="UP001301140">
    <property type="component" value="Unassembled WGS sequence"/>
</dbReference>
<evidence type="ECO:0000313" key="2">
    <source>
        <dbReference type="EMBL" id="MDF1584888.1"/>
    </source>
</evidence>
<evidence type="ECO:0000259" key="1">
    <source>
        <dbReference type="Pfam" id="PF12146"/>
    </source>
</evidence>
<dbReference type="InterPro" id="IPR029058">
    <property type="entry name" value="AB_hydrolase_fold"/>
</dbReference>
<name>A0AAP3UYZ9_9PROT</name>
<dbReference type="InterPro" id="IPR051044">
    <property type="entry name" value="MAG_DAG_Lipase"/>
</dbReference>
<dbReference type="InterPro" id="IPR022742">
    <property type="entry name" value="Hydrolase_4"/>
</dbReference>
<comment type="caution">
    <text evidence="2">The sequence shown here is derived from an EMBL/GenBank/DDBJ whole genome shotgun (WGS) entry which is preliminary data.</text>
</comment>
<sequence>MPPHLAAESLVARDGTRLPLRRWQPAGAPRTLLLALHSFGDYSAAFETLGRYLAASGHAVYAIDQRGFGAAPGFGRWAGTAAMREDLVDFVRAVRAGQPGIPLHVLGESMGGSVALVAAGEGLLPEVESLVLVGPGVREGIRLRYLWNALYGLASLVAPGLSRGIEPADPAYTKRAFARFASDPLVLREVRAGTYYGLLRLADAASTEAYQVALPAALLIGADDTYVGARSFCLLAAALPRLEASRAYEGGIHRLLHQETVQPRLLADIRSWLEEGRLGKGAPGDEALPAFCRGAPGPA</sequence>
<dbReference type="Gene3D" id="3.40.50.1820">
    <property type="entry name" value="alpha/beta hydrolase"/>
    <property type="match status" value="1"/>
</dbReference>
<proteinExistence type="predicted"/>
<organism evidence="2 3">
    <name type="scientific">Marinimicrococcus flavescens</name>
    <dbReference type="NCBI Taxonomy" id="3031815"/>
    <lineage>
        <taxon>Bacteria</taxon>
        <taxon>Pseudomonadati</taxon>
        <taxon>Pseudomonadota</taxon>
        <taxon>Alphaproteobacteria</taxon>
        <taxon>Geminicoccales</taxon>
        <taxon>Geminicoccaceae</taxon>
        <taxon>Marinimicrococcus</taxon>
    </lineage>
</organism>
<dbReference type="Pfam" id="PF12146">
    <property type="entry name" value="Hydrolase_4"/>
    <property type="match status" value="1"/>
</dbReference>
<dbReference type="AlphaFoldDB" id="A0AAP3UYZ9"/>
<dbReference type="SUPFAM" id="SSF53474">
    <property type="entry name" value="alpha/beta-Hydrolases"/>
    <property type="match status" value="1"/>
</dbReference>
<feature type="domain" description="Serine aminopeptidase S33" evidence="1">
    <location>
        <begin position="28"/>
        <end position="257"/>
    </location>
</feature>
<evidence type="ECO:0000313" key="3">
    <source>
        <dbReference type="Proteomes" id="UP001301140"/>
    </source>
</evidence>
<dbReference type="GO" id="GO:0016787">
    <property type="term" value="F:hydrolase activity"/>
    <property type="evidence" value="ECO:0007669"/>
    <property type="project" value="UniProtKB-KW"/>
</dbReference>
<keyword evidence="2" id="KW-0378">Hydrolase</keyword>
<reference evidence="2 3" key="1">
    <citation type="submission" date="2023-03" db="EMBL/GenBank/DDBJ databases">
        <title>YIM 152171 draft genome.</title>
        <authorList>
            <person name="Yang Z."/>
        </authorList>
    </citation>
    <scope>NUCLEOTIDE SEQUENCE [LARGE SCALE GENOMIC DNA]</scope>
    <source>
        <strain evidence="2 3">YIM 152171</strain>
    </source>
</reference>
<protein>
    <submittedName>
        <fullName evidence="2">Alpha/beta fold hydrolase</fullName>
    </submittedName>
</protein>
<gene>
    <name evidence="2" type="ORF">PZ740_00640</name>
</gene>
<dbReference type="PANTHER" id="PTHR11614">
    <property type="entry name" value="PHOSPHOLIPASE-RELATED"/>
    <property type="match status" value="1"/>
</dbReference>
<dbReference type="EMBL" id="JARGEQ010000002">
    <property type="protein sequence ID" value="MDF1584888.1"/>
    <property type="molecule type" value="Genomic_DNA"/>
</dbReference>
<keyword evidence="3" id="KW-1185">Reference proteome</keyword>
<dbReference type="RefSeq" id="WP_327787295.1">
    <property type="nucleotide sequence ID" value="NZ_JARGEQ010000002.1"/>
</dbReference>
<accession>A0AAP3UYZ9</accession>